<comment type="caution">
    <text evidence="7">The sequence shown here is derived from an EMBL/GenBank/DDBJ whole genome shotgun (WGS) entry which is preliminary data.</text>
</comment>
<dbReference type="GO" id="GO:0009164">
    <property type="term" value="P:nucleoside catabolic process"/>
    <property type="evidence" value="ECO:0007669"/>
    <property type="project" value="InterPro"/>
</dbReference>
<dbReference type="GO" id="GO:0008782">
    <property type="term" value="F:adenosylhomocysteine nucleosidase activity"/>
    <property type="evidence" value="ECO:0007669"/>
    <property type="project" value="UniProtKB-EC"/>
</dbReference>
<gene>
    <name evidence="7" type="ORF">IAD32_04030</name>
</gene>
<accession>A0A9D1CVG3</accession>
<evidence type="ECO:0000256" key="3">
    <source>
        <dbReference type="ARBA" id="ARBA00022605"/>
    </source>
</evidence>
<dbReference type="GO" id="GO:0019284">
    <property type="term" value="P:L-methionine salvage from S-adenosylmethionine"/>
    <property type="evidence" value="ECO:0007669"/>
    <property type="project" value="TreeGrafter"/>
</dbReference>
<dbReference type="PANTHER" id="PTHR46832:SF1">
    <property type="entry name" value="5'-METHYLTHIOADENOSINE_S-ADENOSYLHOMOCYSTEINE NUCLEOSIDASE"/>
    <property type="match status" value="1"/>
</dbReference>
<keyword evidence="4 7" id="KW-0378">Hydrolase</keyword>
<reference evidence="7" key="1">
    <citation type="submission" date="2020-10" db="EMBL/GenBank/DDBJ databases">
        <authorList>
            <person name="Gilroy R."/>
        </authorList>
    </citation>
    <scope>NUCLEOTIDE SEQUENCE</scope>
    <source>
        <strain evidence="7">ChiSjej1B19-3389</strain>
    </source>
</reference>
<dbReference type="EMBL" id="DVFW01000021">
    <property type="protein sequence ID" value="HIQ80435.1"/>
    <property type="molecule type" value="Genomic_DNA"/>
</dbReference>
<organism evidence="7 8">
    <name type="scientific">Candidatus Scatavimonas merdigallinarum</name>
    <dbReference type="NCBI Taxonomy" id="2840914"/>
    <lineage>
        <taxon>Bacteria</taxon>
        <taxon>Bacillati</taxon>
        <taxon>Bacillota</taxon>
        <taxon>Clostridia</taxon>
        <taxon>Eubacteriales</taxon>
        <taxon>Oscillospiraceae</taxon>
        <taxon>Oscillospiraceae incertae sedis</taxon>
        <taxon>Candidatus Scatavimonas</taxon>
    </lineage>
</organism>
<reference evidence="7" key="2">
    <citation type="journal article" date="2021" name="PeerJ">
        <title>Extensive microbial diversity within the chicken gut microbiome revealed by metagenomics and culture.</title>
        <authorList>
            <person name="Gilroy R."/>
            <person name="Ravi A."/>
            <person name="Getino M."/>
            <person name="Pursley I."/>
            <person name="Horton D.L."/>
            <person name="Alikhan N.F."/>
            <person name="Baker D."/>
            <person name="Gharbi K."/>
            <person name="Hall N."/>
            <person name="Watson M."/>
            <person name="Adriaenssens E.M."/>
            <person name="Foster-Nyarko E."/>
            <person name="Jarju S."/>
            <person name="Secka A."/>
            <person name="Antonio M."/>
            <person name="Oren A."/>
            <person name="Chaudhuri R.R."/>
            <person name="La Ragione R."/>
            <person name="Hildebrand F."/>
            <person name="Pallen M.J."/>
        </authorList>
    </citation>
    <scope>NUCLEOTIDE SEQUENCE</scope>
    <source>
        <strain evidence="7">ChiSjej1B19-3389</strain>
    </source>
</reference>
<dbReference type="GO" id="GO:0019509">
    <property type="term" value="P:L-methionine salvage from methylthioadenosine"/>
    <property type="evidence" value="ECO:0007669"/>
    <property type="project" value="InterPro"/>
</dbReference>
<dbReference type="GO" id="GO:0005829">
    <property type="term" value="C:cytosol"/>
    <property type="evidence" value="ECO:0007669"/>
    <property type="project" value="TreeGrafter"/>
</dbReference>
<evidence type="ECO:0000256" key="2">
    <source>
        <dbReference type="ARBA" id="ARBA00011974"/>
    </source>
</evidence>
<dbReference type="InterPro" id="IPR000845">
    <property type="entry name" value="Nucleoside_phosphorylase_d"/>
</dbReference>
<dbReference type="AlphaFoldDB" id="A0A9D1CVG3"/>
<keyword evidence="3" id="KW-0028">Amino-acid biosynthesis</keyword>
<protein>
    <recommendedName>
        <fullName evidence="2">adenosylhomocysteine nucleosidase</fullName>
        <ecNumber evidence="2">3.2.2.9</ecNumber>
    </recommendedName>
</protein>
<dbReference type="PANTHER" id="PTHR46832">
    <property type="entry name" value="5'-METHYLTHIOADENOSINE/S-ADENOSYLHOMOCYSTEINE NUCLEOSIDASE"/>
    <property type="match status" value="1"/>
</dbReference>
<dbReference type="GO" id="GO:0008930">
    <property type="term" value="F:methylthioadenosine nucleosidase activity"/>
    <property type="evidence" value="ECO:0007669"/>
    <property type="project" value="InterPro"/>
</dbReference>
<dbReference type="NCBIfam" id="TIGR01704">
    <property type="entry name" value="MTA_SAH-Nsdase"/>
    <property type="match status" value="1"/>
</dbReference>
<dbReference type="EC" id="3.2.2.9" evidence="2"/>
<name>A0A9D1CVG3_9FIRM</name>
<dbReference type="Gene3D" id="3.40.50.1580">
    <property type="entry name" value="Nucleoside phosphorylase domain"/>
    <property type="match status" value="1"/>
</dbReference>
<evidence type="ECO:0000256" key="4">
    <source>
        <dbReference type="ARBA" id="ARBA00022801"/>
    </source>
</evidence>
<dbReference type="Pfam" id="PF01048">
    <property type="entry name" value="PNP_UDP_1"/>
    <property type="match status" value="1"/>
</dbReference>
<feature type="domain" description="Nucleoside phosphorylase" evidence="6">
    <location>
        <begin position="2"/>
        <end position="229"/>
    </location>
</feature>
<dbReference type="NCBIfam" id="NF004079">
    <property type="entry name" value="PRK05584.1"/>
    <property type="match status" value="1"/>
</dbReference>
<evidence type="ECO:0000259" key="6">
    <source>
        <dbReference type="Pfam" id="PF01048"/>
    </source>
</evidence>
<dbReference type="InterPro" id="IPR035994">
    <property type="entry name" value="Nucleoside_phosphorylase_sf"/>
</dbReference>
<dbReference type="CDD" id="cd09008">
    <property type="entry name" value="MTAN"/>
    <property type="match status" value="1"/>
</dbReference>
<keyword evidence="5" id="KW-0486">Methionine biosynthesis</keyword>
<evidence type="ECO:0000256" key="1">
    <source>
        <dbReference type="ARBA" id="ARBA00004945"/>
    </source>
</evidence>
<proteinExistence type="predicted"/>
<evidence type="ECO:0000313" key="7">
    <source>
        <dbReference type="EMBL" id="HIQ80435.1"/>
    </source>
</evidence>
<keyword evidence="7" id="KW-0326">Glycosidase</keyword>
<dbReference type="InterPro" id="IPR010049">
    <property type="entry name" value="MTA_SAH_Nsdase"/>
</dbReference>
<evidence type="ECO:0000256" key="5">
    <source>
        <dbReference type="ARBA" id="ARBA00023167"/>
    </source>
</evidence>
<comment type="pathway">
    <text evidence="1">Amino-acid biosynthesis; L-methionine biosynthesis via salvage pathway; S-methyl-5-thio-alpha-D-ribose 1-phosphate from S-methyl-5'-thioadenosine (hydrolase route): step 1/2.</text>
</comment>
<sequence length="232" mass="24947">MTVGVICALAIEVEGLKAAMKQKTEKAGARMTYTQGTIGGVQAVAVECGIGKVNAAICAQQMIDLFKPDMIINSGIAGALSGQIGIADIVIANDVVQHDMDGTAMGDPLGEIWFHDEKRIEIPADTNIVERLKQACSSLKDTKVMLGRIATGDVFVAGKEKRRTIYDHFGALACEMEGGAIGQVCYRNGVPFGILRCISDDITENEFMDYLKFREIAAKKSIAIIQAFLSQL</sequence>
<evidence type="ECO:0000313" key="8">
    <source>
        <dbReference type="Proteomes" id="UP000886787"/>
    </source>
</evidence>
<dbReference type="Proteomes" id="UP000886787">
    <property type="component" value="Unassembled WGS sequence"/>
</dbReference>
<dbReference type="SUPFAM" id="SSF53167">
    <property type="entry name" value="Purine and uridine phosphorylases"/>
    <property type="match status" value="1"/>
</dbReference>